<sequence>MRKLLTILGIVSACFGVFYPQSYQGYHKITGAITQAGIERRLFCRPQGFVYTLGYGGGVGFCVDEGWHRVVYGKEGADWLKAWGVYSSGNDGFKCPVGVCADYHRNIYIADAGNGRIVRLKYNPEDDELEFVTAIPIGSSGSVWDITFEGGKFYVTDPVNHRIYKLDTTGTILISYGTKGRGVGQFWGPKGIAAWAGNIYVADEWNKRVVWLIDNGDHFEWKGSRYLTEWDYPQIRDVDVDNQGFVYVVDYNNAHILKFAPDLSQLLLVFGSEGYGANQFYHPSFIHIRGNDVVIVEEWGDSSGIQYYGIKVGITEAKIMIDNFDATEQGTNFYFKLDGQASISVGIRDSLGHGVITLIKDSLMDYGAHYVQWDGRDTSGKVVLPGKYICDICAVSGSDVHDVHLVFHVKGTIKSGALSPTEHWTEEGEPKNNCSIAILAVSSAILCGGFAGIVFHLPIDG</sequence>
<dbReference type="PANTHER" id="PTHR10680:SF28">
    <property type="entry name" value="SMP-30_GLUCONOLACTONASE_LRE-LIKE REGION DOMAIN-CONTAINING PROTEIN"/>
    <property type="match status" value="1"/>
</dbReference>
<dbReference type="PROSITE" id="PS51125">
    <property type="entry name" value="NHL"/>
    <property type="match status" value="1"/>
</dbReference>
<gene>
    <name evidence="5" type="ORF">ENP86_05950</name>
</gene>
<proteinExistence type="predicted"/>
<dbReference type="Pfam" id="PF01436">
    <property type="entry name" value="NHL"/>
    <property type="match status" value="1"/>
</dbReference>
<dbReference type="Gene3D" id="2.60.40.4070">
    <property type="match status" value="1"/>
</dbReference>
<evidence type="ECO:0000256" key="3">
    <source>
        <dbReference type="ARBA" id="ARBA00023180"/>
    </source>
</evidence>
<feature type="repeat" description="NHL" evidence="4">
    <location>
        <begin position="84"/>
        <end position="123"/>
    </location>
</feature>
<evidence type="ECO:0000256" key="2">
    <source>
        <dbReference type="ARBA" id="ARBA00022737"/>
    </source>
</evidence>
<protein>
    <submittedName>
        <fullName evidence="5">Uncharacterized protein</fullName>
    </submittedName>
</protein>
<dbReference type="EMBL" id="DSKY01000014">
    <property type="protein sequence ID" value="HDY59077.1"/>
    <property type="molecule type" value="Genomic_DNA"/>
</dbReference>
<keyword evidence="1" id="KW-0732">Signal</keyword>
<evidence type="ECO:0000256" key="1">
    <source>
        <dbReference type="ARBA" id="ARBA00022729"/>
    </source>
</evidence>
<dbReference type="PANTHER" id="PTHR10680">
    <property type="entry name" value="PEPTIDYL-GLYCINE ALPHA-AMIDATING MONOOXYGENASE"/>
    <property type="match status" value="1"/>
</dbReference>
<dbReference type="InterPro" id="IPR011042">
    <property type="entry name" value="6-blade_b-propeller_TolB-like"/>
</dbReference>
<accession>A0A7V0Z5Q7</accession>
<dbReference type="Gene3D" id="2.120.10.30">
    <property type="entry name" value="TolB, C-terminal domain"/>
    <property type="match status" value="2"/>
</dbReference>
<dbReference type="InterPro" id="IPR001258">
    <property type="entry name" value="NHL_repeat"/>
</dbReference>
<reference evidence="5" key="1">
    <citation type="journal article" date="2020" name="mSystems">
        <title>Genome- and Community-Level Interaction Insights into Carbon Utilization and Element Cycling Functions of Hydrothermarchaeota in Hydrothermal Sediment.</title>
        <authorList>
            <person name="Zhou Z."/>
            <person name="Liu Y."/>
            <person name="Xu W."/>
            <person name="Pan J."/>
            <person name="Luo Z.H."/>
            <person name="Li M."/>
        </authorList>
    </citation>
    <scope>NUCLEOTIDE SEQUENCE [LARGE SCALE GENOMIC DNA]</scope>
    <source>
        <strain evidence="5">SpSt-258</strain>
    </source>
</reference>
<dbReference type="SUPFAM" id="SSF101898">
    <property type="entry name" value="NHL repeat"/>
    <property type="match status" value="1"/>
</dbReference>
<name>A0A7V0Z5Q7_UNCW3</name>
<evidence type="ECO:0000256" key="4">
    <source>
        <dbReference type="PROSITE-ProRule" id="PRU00504"/>
    </source>
</evidence>
<keyword evidence="2" id="KW-0677">Repeat</keyword>
<organism evidence="5">
    <name type="scientific">candidate division WOR-3 bacterium</name>
    <dbReference type="NCBI Taxonomy" id="2052148"/>
    <lineage>
        <taxon>Bacteria</taxon>
        <taxon>Bacteria division WOR-3</taxon>
    </lineage>
</organism>
<evidence type="ECO:0000313" key="5">
    <source>
        <dbReference type="EMBL" id="HDY59077.1"/>
    </source>
</evidence>
<dbReference type="AlphaFoldDB" id="A0A7V0Z5Q7"/>
<dbReference type="GO" id="GO:0005576">
    <property type="term" value="C:extracellular region"/>
    <property type="evidence" value="ECO:0007669"/>
    <property type="project" value="TreeGrafter"/>
</dbReference>
<keyword evidence="3" id="KW-0325">Glycoprotein</keyword>
<comment type="caution">
    <text evidence="5">The sequence shown here is derived from an EMBL/GenBank/DDBJ whole genome shotgun (WGS) entry which is preliminary data.</text>
</comment>